<dbReference type="PANTHER" id="PTHR43434:SF1">
    <property type="entry name" value="PHOSPHOGLYCOLATE PHOSPHATASE"/>
    <property type="match status" value="1"/>
</dbReference>
<dbReference type="InterPro" id="IPR023214">
    <property type="entry name" value="HAD_sf"/>
</dbReference>
<evidence type="ECO:0000256" key="1">
    <source>
        <dbReference type="ARBA" id="ARBA00000830"/>
    </source>
</evidence>
<reference evidence="5 6" key="1">
    <citation type="submission" date="2020-05" db="EMBL/GenBank/DDBJ databases">
        <title>Thiomicrorhabdus sediminis sp.nov. and Thiomicrorhabdus xiamenensis sp.nov., novel sulfur-oxidizing bacteria isolated from coastal sediment.</title>
        <authorList>
            <person name="Liu X."/>
        </authorList>
    </citation>
    <scope>NUCLEOTIDE SEQUENCE [LARGE SCALE GENOMIC DNA]</scope>
    <source>
        <strain evidence="5 6">G2</strain>
    </source>
</reference>
<dbReference type="GO" id="GO:0006281">
    <property type="term" value="P:DNA repair"/>
    <property type="evidence" value="ECO:0007669"/>
    <property type="project" value="TreeGrafter"/>
</dbReference>
<name>A0A7D4NRB7_9GAMM</name>
<dbReference type="KEGG" id="txa:HQN79_09400"/>
<dbReference type="PANTHER" id="PTHR43434">
    <property type="entry name" value="PHOSPHOGLYCOLATE PHOSPHATASE"/>
    <property type="match status" value="1"/>
</dbReference>
<evidence type="ECO:0000256" key="2">
    <source>
        <dbReference type="ARBA" id="ARBA00004818"/>
    </source>
</evidence>
<keyword evidence="5" id="KW-0378">Hydrolase</keyword>
<proteinExistence type="inferred from homology"/>
<dbReference type="InterPro" id="IPR050155">
    <property type="entry name" value="HAD-like_hydrolase_sf"/>
</dbReference>
<evidence type="ECO:0000256" key="4">
    <source>
        <dbReference type="ARBA" id="ARBA00013078"/>
    </source>
</evidence>
<evidence type="ECO:0000313" key="5">
    <source>
        <dbReference type="EMBL" id="QKI89772.1"/>
    </source>
</evidence>
<dbReference type="CDD" id="cd01427">
    <property type="entry name" value="HAD_like"/>
    <property type="match status" value="1"/>
</dbReference>
<dbReference type="Pfam" id="PF00702">
    <property type="entry name" value="Hydrolase"/>
    <property type="match status" value="1"/>
</dbReference>
<comment type="pathway">
    <text evidence="2">Organic acid metabolism; glycolate biosynthesis; glycolate from 2-phosphoglycolate: step 1/1.</text>
</comment>
<organism evidence="5 6">
    <name type="scientific">Thiomicrorhabdus xiamenensis</name>
    <dbReference type="NCBI Taxonomy" id="2739063"/>
    <lineage>
        <taxon>Bacteria</taxon>
        <taxon>Pseudomonadati</taxon>
        <taxon>Pseudomonadota</taxon>
        <taxon>Gammaproteobacteria</taxon>
        <taxon>Thiotrichales</taxon>
        <taxon>Piscirickettsiaceae</taxon>
        <taxon>Thiomicrorhabdus</taxon>
    </lineage>
</organism>
<dbReference type="RefSeq" id="WP_173285891.1">
    <property type="nucleotide sequence ID" value="NZ_CP054020.1"/>
</dbReference>
<dbReference type="Gene3D" id="3.40.50.1000">
    <property type="entry name" value="HAD superfamily/HAD-like"/>
    <property type="match status" value="1"/>
</dbReference>
<dbReference type="SUPFAM" id="SSF56784">
    <property type="entry name" value="HAD-like"/>
    <property type="match status" value="1"/>
</dbReference>
<dbReference type="AlphaFoldDB" id="A0A7D4NRB7"/>
<comment type="similarity">
    <text evidence="3">Belongs to the HAD-like hydrolase superfamily. CbbY/CbbZ/Gph/YieH family.</text>
</comment>
<evidence type="ECO:0000256" key="3">
    <source>
        <dbReference type="ARBA" id="ARBA00006171"/>
    </source>
</evidence>
<dbReference type="SFLD" id="SFLDS00003">
    <property type="entry name" value="Haloacid_Dehalogenase"/>
    <property type="match status" value="1"/>
</dbReference>
<dbReference type="GO" id="GO:0008967">
    <property type="term" value="F:phosphoglycolate phosphatase activity"/>
    <property type="evidence" value="ECO:0007669"/>
    <property type="project" value="UniProtKB-EC"/>
</dbReference>
<evidence type="ECO:0000313" key="6">
    <source>
        <dbReference type="Proteomes" id="UP000504724"/>
    </source>
</evidence>
<dbReference type="InterPro" id="IPR036412">
    <property type="entry name" value="HAD-like_sf"/>
</dbReference>
<dbReference type="InterPro" id="IPR023198">
    <property type="entry name" value="PGP-like_dom2"/>
</dbReference>
<dbReference type="Gene3D" id="1.10.150.240">
    <property type="entry name" value="Putative phosphatase, domain 2"/>
    <property type="match status" value="1"/>
</dbReference>
<gene>
    <name evidence="5" type="ORF">HQN79_09400</name>
</gene>
<dbReference type="Proteomes" id="UP000504724">
    <property type="component" value="Chromosome"/>
</dbReference>
<dbReference type="SFLD" id="SFLDG01129">
    <property type="entry name" value="C1.5:_HAD__Beta-PGM__Phosphata"/>
    <property type="match status" value="1"/>
</dbReference>
<dbReference type="EC" id="3.1.3.18" evidence="4"/>
<protein>
    <recommendedName>
        <fullName evidence="4">phosphoglycolate phosphatase</fullName>
        <ecNumber evidence="4">3.1.3.18</ecNumber>
    </recommendedName>
</protein>
<dbReference type="EMBL" id="CP054020">
    <property type="protein sequence ID" value="QKI89772.1"/>
    <property type="molecule type" value="Genomic_DNA"/>
</dbReference>
<accession>A0A7D4NRB7</accession>
<keyword evidence="6" id="KW-1185">Reference proteome</keyword>
<sequence length="219" mass="24765">MNKLLTDYQTLVFDCDGVVLNSNKIKTQAFYEATKHFGHEPAQALVDYHVANGGVSRYLKFEYFLKEIMQISIVDSILQDLLNRFANAVKQGLMECEVAPELDSLKQKTADANWLIVSGGDQAELREVFKARGLYQLFDGGIFGSPDDKDKILAREKSSKNINGNALFLGDSKYDYKAASKAGLDFVFLSDWTEVKVWQAWVDENKIQSYRNIEDLAIL</sequence>
<comment type="catalytic activity">
    <reaction evidence="1">
        <text>2-phosphoglycolate + H2O = glycolate + phosphate</text>
        <dbReference type="Rhea" id="RHEA:14369"/>
        <dbReference type="ChEBI" id="CHEBI:15377"/>
        <dbReference type="ChEBI" id="CHEBI:29805"/>
        <dbReference type="ChEBI" id="CHEBI:43474"/>
        <dbReference type="ChEBI" id="CHEBI:58033"/>
        <dbReference type="EC" id="3.1.3.18"/>
    </reaction>
</comment>